<keyword evidence="2" id="KW-1185">Reference proteome</keyword>
<reference evidence="1 2" key="1">
    <citation type="submission" date="2017-06" db="EMBL/GenBank/DDBJ databases">
        <authorList>
            <person name="Kim H.J."/>
            <person name="Triplett B.A."/>
        </authorList>
    </citation>
    <scope>NUCLEOTIDE SEQUENCE [LARGE SCALE GENOMIC DNA]</scope>
    <source>
        <strain evidence="1 2">CGMCC 4.1858</strain>
    </source>
</reference>
<sequence>MVALARHRVDPPRLGVDPDAGWRAAALLQTLLLRPLPALNARYACAVVIAFMHAIGEGLSTPYGELVELCKDLMARRLTRAAFRGASRSVASCSHPHVPVATHGVLGSRRTRMVNRRGRFADALLNSPRLCAFDVRGTRSGSRPGLQLVDH</sequence>
<dbReference type="EMBL" id="FZOF01000033">
    <property type="protein sequence ID" value="SNT52178.1"/>
    <property type="molecule type" value="Genomic_DNA"/>
</dbReference>
<name>A0A239ND47_9ACTN</name>
<dbReference type="Proteomes" id="UP000198280">
    <property type="component" value="Unassembled WGS sequence"/>
</dbReference>
<protein>
    <submittedName>
        <fullName evidence="1">Uncharacterized protein</fullName>
    </submittedName>
</protein>
<evidence type="ECO:0000313" key="1">
    <source>
        <dbReference type="EMBL" id="SNT52178.1"/>
    </source>
</evidence>
<evidence type="ECO:0000313" key="2">
    <source>
        <dbReference type="Proteomes" id="UP000198280"/>
    </source>
</evidence>
<accession>A0A239ND47</accession>
<gene>
    <name evidence="1" type="ORF">SAMN05216252_13379</name>
</gene>
<proteinExistence type="predicted"/>
<dbReference type="AlphaFoldDB" id="A0A239ND47"/>
<organism evidence="1 2">
    <name type="scientific">Actinacidiphila glaucinigra</name>
    <dbReference type="NCBI Taxonomy" id="235986"/>
    <lineage>
        <taxon>Bacteria</taxon>
        <taxon>Bacillati</taxon>
        <taxon>Actinomycetota</taxon>
        <taxon>Actinomycetes</taxon>
        <taxon>Kitasatosporales</taxon>
        <taxon>Streptomycetaceae</taxon>
        <taxon>Actinacidiphila</taxon>
    </lineage>
</organism>